<dbReference type="RefSeq" id="WP_377403005.1">
    <property type="nucleotide sequence ID" value="NZ_JBHUEQ010000026.1"/>
</dbReference>
<dbReference type="EMBL" id="JBHUEQ010000026">
    <property type="protein sequence ID" value="MFD1746777.1"/>
    <property type="molecule type" value="Genomic_DNA"/>
</dbReference>
<reference evidence="2" key="1">
    <citation type="journal article" date="2019" name="Int. J. Syst. Evol. Microbiol.">
        <title>The Global Catalogue of Microorganisms (GCM) 10K type strain sequencing project: providing services to taxonomists for standard genome sequencing and annotation.</title>
        <authorList>
            <consortium name="The Broad Institute Genomics Platform"/>
            <consortium name="The Broad Institute Genome Sequencing Center for Infectious Disease"/>
            <person name="Wu L."/>
            <person name="Ma J."/>
        </authorList>
    </citation>
    <scope>NUCLEOTIDE SEQUENCE [LARGE SCALE GENOMIC DNA]</scope>
    <source>
        <strain evidence="2">CG52</strain>
    </source>
</reference>
<gene>
    <name evidence="1" type="ORF">ACFSE1_14980</name>
</gene>
<name>A0ABW4M708_9HYPH</name>
<accession>A0ABW4M708</accession>
<evidence type="ECO:0000313" key="2">
    <source>
        <dbReference type="Proteomes" id="UP001597322"/>
    </source>
</evidence>
<comment type="caution">
    <text evidence="1">The sequence shown here is derived from an EMBL/GenBank/DDBJ whole genome shotgun (WGS) entry which is preliminary data.</text>
</comment>
<evidence type="ECO:0000313" key="1">
    <source>
        <dbReference type="EMBL" id="MFD1746777.1"/>
    </source>
</evidence>
<keyword evidence="2" id="KW-1185">Reference proteome</keyword>
<organism evidence="1 2">
    <name type="scientific">Rhizobium helianthi</name>
    <dbReference type="NCBI Taxonomy" id="1132695"/>
    <lineage>
        <taxon>Bacteria</taxon>
        <taxon>Pseudomonadati</taxon>
        <taxon>Pseudomonadota</taxon>
        <taxon>Alphaproteobacteria</taxon>
        <taxon>Hyphomicrobiales</taxon>
        <taxon>Rhizobiaceae</taxon>
        <taxon>Rhizobium/Agrobacterium group</taxon>
        <taxon>Rhizobium</taxon>
    </lineage>
</organism>
<protein>
    <submittedName>
        <fullName evidence="1">Uncharacterized protein</fullName>
    </submittedName>
</protein>
<proteinExistence type="predicted"/>
<sequence>MAGHATLGGIGRGGDVRDRLILALYAQLKAERDTREALEYVIRKGALSPEVLQAIAADPIPAAAEADIAAVEKVVSFDRDRRRTAAAEE</sequence>
<dbReference type="Proteomes" id="UP001597322">
    <property type="component" value="Unassembled WGS sequence"/>
</dbReference>